<evidence type="ECO:0000256" key="1">
    <source>
        <dbReference type="SAM" id="MobiDB-lite"/>
    </source>
</evidence>
<comment type="caution">
    <text evidence="2">The sequence shown here is derived from an EMBL/GenBank/DDBJ whole genome shotgun (WGS) entry which is preliminary data.</text>
</comment>
<feature type="region of interest" description="Disordered" evidence="1">
    <location>
        <begin position="1"/>
        <end position="25"/>
    </location>
</feature>
<gene>
    <name evidence="2" type="ORF">G2W53_007572</name>
</gene>
<evidence type="ECO:0000313" key="2">
    <source>
        <dbReference type="EMBL" id="KAF7839090.1"/>
    </source>
</evidence>
<dbReference type="Proteomes" id="UP000634136">
    <property type="component" value="Unassembled WGS sequence"/>
</dbReference>
<accession>A0A834X710</accession>
<dbReference type="AlphaFoldDB" id="A0A834X710"/>
<evidence type="ECO:0000313" key="3">
    <source>
        <dbReference type="Proteomes" id="UP000634136"/>
    </source>
</evidence>
<reference evidence="2" key="1">
    <citation type="submission" date="2020-09" db="EMBL/GenBank/DDBJ databases">
        <title>Genome-Enabled Discovery of Anthraquinone Biosynthesis in Senna tora.</title>
        <authorList>
            <person name="Kang S.-H."/>
            <person name="Pandey R.P."/>
            <person name="Lee C.-M."/>
            <person name="Sim J.-S."/>
            <person name="Jeong J.-T."/>
            <person name="Choi B.-S."/>
            <person name="Jung M."/>
            <person name="Ginzburg D."/>
            <person name="Zhao K."/>
            <person name="Won S.Y."/>
            <person name="Oh T.-J."/>
            <person name="Yu Y."/>
            <person name="Kim N.-H."/>
            <person name="Lee O.R."/>
            <person name="Lee T.-H."/>
            <person name="Bashyal P."/>
            <person name="Kim T.-S."/>
            <person name="Lee W.-H."/>
            <person name="Kawkins C."/>
            <person name="Kim C.-K."/>
            <person name="Kim J.S."/>
            <person name="Ahn B.O."/>
            <person name="Rhee S.Y."/>
            <person name="Sohng J.K."/>
        </authorList>
    </citation>
    <scope>NUCLEOTIDE SEQUENCE</scope>
    <source>
        <tissue evidence="2">Leaf</tissue>
    </source>
</reference>
<keyword evidence="3" id="KW-1185">Reference proteome</keyword>
<organism evidence="2 3">
    <name type="scientific">Senna tora</name>
    <dbReference type="NCBI Taxonomy" id="362788"/>
    <lineage>
        <taxon>Eukaryota</taxon>
        <taxon>Viridiplantae</taxon>
        <taxon>Streptophyta</taxon>
        <taxon>Embryophyta</taxon>
        <taxon>Tracheophyta</taxon>
        <taxon>Spermatophyta</taxon>
        <taxon>Magnoliopsida</taxon>
        <taxon>eudicotyledons</taxon>
        <taxon>Gunneridae</taxon>
        <taxon>Pentapetalae</taxon>
        <taxon>rosids</taxon>
        <taxon>fabids</taxon>
        <taxon>Fabales</taxon>
        <taxon>Fabaceae</taxon>
        <taxon>Caesalpinioideae</taxon>
        <taxon>Cassia clade</taxon>
        <taxon>Senna</taxon>
    </lineage>
</organism>
<protein>
    <submittedName>
        <fullName evidence="2">Uncharacterized protein</fullName>
    </submittedName>
</protein>
<proteinExistence type="predicted"/>
<name>A0A834X710_9FABA</name>
<dbReference type="EMBL" id="JAAIUW010000003">
    <property type="protein sequence ID" value="KAF7839090.1"/>
    <property type="molecule type" value="Genomic_DNA"/>
</dbReference>
<sequence>MAHIRKANGCGNPKNLDITFKAMRR</sequence>